<reference evidence="1 2" key="1">
    <citation type="submission" date="2016-06" db="EMBL/GenBank/DDBJ databases">
        <authorList>
            <person name="Kjaerup R.B."/>
            <person name="Dalgaard T.S."/>
            <person name="Juul-Madsen H.R."/>
        </authorList>
    </citation>
    <scope>NUCLEOTIDE SEQUENCE [LARGE SCALE GENOMIC DNA]</scope>
</reference>
<dbReference type="Proteomes" id="UP000215127">
    <property type="component" value="Chromosome 7"/>
</dbReference>
<dbReference type="EMBL" id="LT853698">
    <property type="protein sequence ID" value="SMQ52941.1"/>
    <property type="molecule type" value="Genomic_DNA"/>
</dbReference>
<keyword evidence="2" id="KW-1185">Reference proteome</keyword>
<proteinExistence type="predicted"/>
<accession>A0A1X7S0H9</accession>
<evidence type="ECO:0000313" key="1">
    <source>
        <dbReference type="EMBL" id="SMQ52941.1"/>
    </source>
</evidence>
<protein>
    <recommendedName>
        <fullName evidence="3">F-box domain-containing protein</fullName>
    </recommendedName>
</protein>
<gene>
    <name evidence="1" type="ORF">ZT3D7_G8094</name>
</gene>
<organism evidence="1 2">
    <name type="scientific">Zymoseptoria tritici (strain ST99CH_3D7)</name>
    <dbReference type="NCBI Taxonomy" id="1276538"/>
    <lineage>
        <taxon>Eukaryota</taxon>
        <taxon>Fungi</taxon>
        <taxon>Dikarya</taxon>
        <taxon>Ascomycota</taxon>
        <taxon>Pezizomycotina</taxon>
        <taxon>Dothideomycetes</taxon>
        <taxon>Dothideomycetidae</taxon>
        <taxon>Mycosphaerellales</taxon>
        <taxon>Mycosphaerellaceae</taxon>
        <taxon>Zymoseptoria</taxon>
    </lineage>
</organism>
<evidence type="ECO:0000313" key="2">
    <source>
        <dbReference type="Proteomes" id="UP000215127"/>
    </source>
</evidence>
<dbReference type="AlphaFoldDB" id="A0A1X7S0H9"/>
<sequence length="240" mass="27280">MASSTSTPAVLDTTELLEAVILHLKTFDIVQAKLVNRNFYNTISKSSAITHELLFPTTLPGLVPFVPNPIGTHEFFIPDQEQKQMINRYDHGCLHYAPATSGKYELFWHLKLQNPIPTVIVPLSAIQQNRVLFPKEVSTRINVTNWAAMSDEGVRKQMCTKFSITVKPSRLNELLGLIEKLGKAFQNASRTVLLEAQASGDWKRLLTYHEKEMLFEDGGLEVGFGYWWRALNNEYPYPDI</sequence>
<name>A0A1X7S0H9_ZYMT9</name>
<evidence type="ECO:0008006" key="3">
    <source>
        <dbReference type="Google" id="ProtNLM"/>
    </source>
</evidence>